<feature type="transmembrane region" description="Helical" evidence="1">
    <location>
        <begin position="30"/>
        <end position="51"/>
    </location>
</feature>
<name>A0AAN6S9I9_9PEZI</name>
<comment type="caution">
    <text evidence="2">The sequence shown here is derived from an EMBL/GenBank/DDBJ whole genome shotgun (WGS) entry which is preliminary data.</text>
</comment>
<evidence type="ECO:0000313" key="2">
    <source>
        <dbReference type="EMBL" id="KAK3944811.1"/>
    </source>
</evidence>
<feature type="transmembrane region" description="Helical" evidence="1">
    <location>
        <begin position="71"/>
        <end position="92"/>
    </location>
</feature>
<accession>A0AAN6S9I9</accession>
<proteinExistence type="predicted"/>
<evidence type="ECO:0000256" key="1">
    <source>
        <dbReference type="SAM" id="Phobius"/>
    </source>
</evidence>
<dbReference type="EMBL" id="MU853757">
    <property type="protein sequence ID" value="KAK3944811.1"/>
    <property type="molecule type" value="Genomic_DNA"/>
</dbReference>
<keyword evidence="1" id="KW-0472">Membrane</keyword>
<keyword evidence="1" id="KW-0812">Transmembrane</keyword>
<protein>
    <submittedName>
        <fullName evidence="2">Uncharacterized protein</fullName>
    </submittedName>
</protein>
<dbReference type="Proteomes" id="UP001303473">
    <property type="component" value="Unassembled WGS sequence"/>
</dbReference>
<keyword evidence="1" id="KW-1133">Transmembrane helix</keyword>
<gene>
    <name evidence="2" type="ORF">QBC46DRAFT_373279</name>
</gene>
<organism evidence="2 3">
    <name type="scientific">Diplogelasinospora grovesii</name>
    <dbReference type="NCBI Taxonomy" id="303347"/>
    <lineage>
        <taxon>Eukaryota</taxon>
        <taxon>Fungi</taxon>
        <taxon>Dikarya</taxon>
        <taxon>Ascomycota</taxon>
        <taxon>Pezizomycotina</taxon>
        <taxon>Sordariomycetes</taxon>
        <taxon>Sordariomycetidae</taxon>
        <taxon>Sordariales</taxon>
        <taxon>Diplogelasinosporaceae</taxon>
        <taxon>Diplogelasinospora</taxon>
    </lineage>
</organism>
<keyword evidence="3" id="KW-1185">Reference proteome</keyword>
<evidence type="ECO:0000313" key="3">
    <source>
        <dbReference type="Proteomes" id="UP001303473"/>
    </source>
</evidence>
<dbReference type="AlphaFoldDB" id="A0AAN6S9I9"/>
<sequence>MQCCAMRCDAGSFALLARWCKVGRARLPSLPGCVCVWVCGLLVTAGFHPFWGGWRMRCSSAPTCTLTSSCRSPNGCVCCVLCAVCCGVFVVLSSRM</sequence>
<reference evidence="3" key="1">
    <citation type="journal article" date="2023" name="Mol. Phylogenet. Evol.">
        <title>Genome-scale phylogeny and comparative genomics of the fungal order Sordariales.</title>
        <authorList>
            <person name="Hensen N."/>
            <person name="Bonometti L."/>
            <person name="Westerberg I."/>
            <person name="Brannstrom I.O."/>
            <person name="Guillou S."/>
            <person name="Cros-Aarteil S."/>
            <person name="Calhoun S."/>
            <person name="Haridas S."/>
            <person name="Kuo A."/>
            <person name="Mondo S."/>
            <person name="Pangilinan J."/>
            <person name="Riley R."/>
            <person name="LaButti K."/>
            <person name="Andreopoulos B."/>
            <person name="Lipzen A."/>
            <person name="Chen C."/>
            <person name="Yan M."/>
            <person name="Daum C."/>
            <person name="Ng V."/>
            <person name="Clum A."/>
            <person name="Steindorff A."/>
            <person name="Ohm R.A."/>
            <person name="Martin F."/>
            <person name="Silar P."/>
            <person name="Natvig D.O."/>
            <person name="Lalanne C."/>
            <person name="Gautier V."/>
            <person name="Ament-Velasquez S.L."/>
            <person name="Kruys A."/>
            <person name="Hutchinson M.I."/>
            <person name="Powell A.J."/>
            <person name="Barry K."/>
            <person name="Miller A.N."/>
            <person name="Grigoriev I.V."/>
            <person name="Debuchy R."/>
            <person name="Gladieux P."/>
            <person name="Hiltunen Thoren M."/>
            <person name="Johannesson H."/>
        </authorList>
    </citation>
    <scope>NUCLEOTIDE SEQUENCE [LARGE SCALE GENOMIC DNA]</scope>
    <source>
        <strain evidence="3">CBS 340.73</strain>
    </source>
</reference>